<evidence type="ECO:0000256" key="1">
    <source>
        <dbReference type="SAM" id="Coils"/>
    </source>
</evidence>
<dbReference type="Proteomes" id="UP001206548">
    <property type="component" value="Unassembled WGS sequence"/>
</dbReference>
<dbReference type="Gene3D" id="1.10.1660.10">
    <property type="match status" value="1"/>
</dbReference>
<gene>
    <name evidence="3" type="ORF">NXS10_05795</name>
</gene>
<protein>
    <submittedName>
        <fullName evidence="3">DUF536 domain-containing protein</fullName>
    </submittedName>
</protein>
<dbReference type="Pfam" id="PF04394">
    <property type="entry name" value="DUF536"/>
    <property type="match status" value="1"/>
</dbReference>
<feature type="domain" description="Regulator of chromosome segregation-like C-terminal" evidence="2">
    <location>
        <begin position="104"/>
        <end position="146"/>
    </location>
</feature>
<dbReference type="EMBL" id="JANUXX010000006">
    <property type="protein sequence ID" value="MCS4488469.1"/>
    <property type="molecule type" value="Genomic_DNA"/>
</dbReference>
<accession>A0ABT2F7R9</accession>
<dbReference type="InterPro" id="IPR007489">
    <property type="entry name" value="RocS-like_C"/>
</dbReference>
<evidence type="ECO:0000313" key="3">
    <source>
        <dbReference type="EMBL" id="MCS4488469.1"/>
    </source>
</evidence>
<evidence type="ECO:0000313" key="4">
    <source>
        <dbReference type="Proteomes" id="UP001206548"/>
    </source>
</evidence>
<reference evidence="3 4" key="1">
    <citation type="journal article" date="2023" name="Int. J. Syst. Evol. Microbiol.">
        <title>Streptococcus sciuri sp. nov., Staphylococcus marylandisciuri sp. nov. and Staphylococcus americanisciuri sp. nov., isolated from faeces of eastern grey squirrel (Sciurus carolinensis).</title>
        <authorList>
            <person name="Volokhov D.V."/>
            <person name="Zagorodnyaya T.A."/>
            <person name="Furtak V.A."/>
            <person name="Nattanmai G."/>
            <person name="Randall L."/>
            <person name="Jose S."/>
            <person name="Gao Y."/>
            <person name="Eisenberg T."/>
            <person name="Delmonte P."/>
            <person name="Blom J."/>
            <person name="Mitchell K.K."/>
        </authorList>
    </citation>
    <scope>NUCLEOTIDE SEQUENCE [LARGE SCALE GENOMIC DNA]</scope>
    <source>
        <strain evidence="3 4">SQ9-PEA</strain>
    </source>
</reference>
<organism evidence="3 4">
    <name type="scientific">Streptococcus sciuri</name>
    <dbReference type="NCBI Taxonomy" id="2973939"/>
    <lineage>
        <taxon>Bacteria</taxon>
        <taxon>Bacillati</taxon>
        <taxon>Bacillota</taxon>
        <taxon>Bacilli</taxon>
        <taxon>Lactobacillales</taxon>
        <taxon>Streptococcaceae</taxon>
        <taxon>Streptococcus</taxon>
    </lineage>
</organism>
<sequence length="177" mass="20361">MSIEKTVSEIAEIVGVSRQAVNNRVKSFPDEFVSKNEKGVTVVNREGLEKLEEIYKKTIFEDDPIDEETQKRELLEILVDEKNTEITRLYEQLKAKDTQLSAKDEQLHIKDVQIAEKDKQLDQQQQLTLAAMEDTKRLQLELDEAKAEVEEIQTKSEEKIQEEVAPKGFLARLFGGK</sequence>
<comment type="caution">
    <text evidence="3">The sequence shown here is derived from an EMBL/GenBank/DDBJ whole genome shotgun (WGS) entry which is preliminary data.</text>
</comment>
<dbReference type="RefSeq" id="WP_259138684.1">
    <property type="nucleotide sequence ID" value="NZ_JANUXX010000006.1"/>
</dbReference>
<proteinExistence type="predicted"/>
<keyword evidence="1" id="KW-0175">Coiled coil</keyword>
<keyword evidence="4" id="KW-1185">Reference proteome</keyword>
<name>A0ABT2F7R9_9STRE</name>
<evidence type="ECO:0000259" key="2">
    <source>
        <dbReference type="Pfam" id="PF04394"/>
    </source>
</evidence>
<feature type="coiled-coil region" evidence="1">
    <location>
        <begin position="135"/>
        <end position="162"/>
    </location>
</feature>